<dbReference type="Gene3D" id="3.80.10.10">
    <property type="entry name" value="Ribonuclease Inhibitor"/>
    <property type="match status" value="1"/>
</dbReference>
<reference evidence="3 4" key="1">
    <citation type="journal article" date="2020" name="Fungal Divers.">
        <title>Resolving the Mortierellaceae phylogeny through synthesis of multi-gene phylogenetics and phylogenomics.</title>
        <authorList>
            <person name="Vandepol N."/>
            <person name="Liber J."/>
            <person name="Desiro A."/>
            <person name="Na H."/>
            <person name="Kennedy M."/>
            <person name="Barry K."/>
            <person name="Grigoriev I.V."/>
            <person name="Miller A.N."/>
            <person name="O'Donnell K."/>
            <person name="Stajich J.E."/>
            <person name="Bonito G."/>
        </authorList>
    </citation>
    <scope>NUCLEOTIDE SEQUENCE [LARGE SCALE GENOMIC DNA]</scope>
    <source>
        <strain evidence="3 4">AD045</strain>
    </source>
</reference>
<dbReference type="SUPFAM" id="SSF52047">
    <property type="entry name" value="RNI-like"/>
    <property type="match status" value="1"/>
</dbReference>
<dbReference type="Proteomes" id="UP001194696">
    <property type="component" value="Unassembled WGS sequence"/>
</dbReference>
<feature type="region of interest" description="Disordered" evidence="2">
    <location>
        <begin position="93"/>
        <end position="112"/>
    </location>
</feature>
<gene>
    <name evidence="3" type="ORF">BGZ96_012023</name>
</gene>
<evidence type="ECO:0000256" key="1">
    <source>
        <dbReference type="SAM" id="Coils"/>
    </source>
</evidence>
<keyword evidence="4" id="KW-1185">Reference proteome</keyword>
<evidence type="ECO:0008006" key="5">
    <source>
        <dbReference type="Google" id="ProtNLM"/>
    </source>
</evidence>
<proteinExistence type="predicted"/>
<comment type="caution">
    <text evidence="3">The sequence shown here is derived from an EMBL/GenBank/DDBJ whole genome shotgun (WGS) entry which is preliminary data.</text>
</comment>
<feature type="coiled-coil region" evidence="1">
    <location>
        <begin position="358"/>
        <end position="385"/>
    </location>
</feature>
<organism evidence="3 4">
    <name type="scientific">Linnemannia gamsii</name>
    <dbReference type="NCBI Taxonomy" id="64522"/>
    <lineage>
        <taxon>Eukaryota</taxon>
        <taxon>Fungi</taxon>
        <taxon>Fungi incertae sedis</taxon>
        <taxon>Mucoromycota</taxon>
        <taxon>Mortierellomycotina</taxon>
        <taxon>Mortierellomycetes</taxon>
        <taxon>Mortierellales</taxon>
        <taxon>Mortierellaceae</taxon>
        <taxon>Linnemannia</taxon>
    </lineage>
</organism>
<dbReference type="EMBL" id="JAAAIM010000882">
    <property type="protein sequence ID" value="KAG0283584.1"/>
    <property type="molecule type" value="Genomic_DNA"/>
</dbReference>
<evidence type="ECO:0000256" key="2">
    <source>
        <dbReference type="SAM" id="MobiDB-lite"/>
    </source>
</evidence>
<evidence type="ECO:0000313" key="4">
    <source>
        <dbReference type="Proteomes" id="UP001194696"/>
    </source>
</evidence>
<name>A0ABQ7JRR7_9FUNG</name>
<accession>A0ABQ7JRR7</accession>
<protein>
    <recommendedName>
        <fullName evidence="5">F-box domain-containing protein</fullName>
    </recommendedName>
</protein>
<evidence type="ECO:0000313" key="3">
    <source>
        <dbReference type="EMBL" id="KAG0283584.1"/>
    </source>
</evidence>
<dbReference type="SUPFAM" id="SSF81383">
    <property type="entry name" value="F-box domain"/>
    <property type="match status" value="1"/>
</dbReference>
<dbReference type="InterPro" id="IPR032675">
    <property type="entry name" value="LRR_dom_sf"/>
</dbReference>
<keyword evidence="1" id="KW-0175">Coiled coil</keyword>
<sequence length="528" mass="59956">MSATKALEIPEIVHLIGLNIPVLDTFNHRFYQEPYNPKTLLNCCLVSKSWRAILLPVLWRLYDGNRMSIVPRHIVIQYRSLFRYYRGQVMPLSEEEEGREREQERGNQDVAPSHAITSCASKDLDSSINLEVQPQQQKQQQSHYNGLDCRNLLELEVLFTSQQPPYLSAPLPVYFGLLRSNPQLKEVVLYSTIRAPRLAMSALGNCTKLLRLTIVRFTTAQGDGVASDLGRFLRPVSATLTTLYLVELEGNPIDPTTIWLPQVTDLTIDVSNDSGTHSSMKLEELIARCPSLVRLLVYPRELSTKLDRLAALIKSHCPKLTSIWIPRALSTDTEVCKVIRAVTAGRLLSLNCTVPRTTKGLQEAIRAHQESLETLKIEVAFYIREPVDYVNGREAGVAELIVEQMVFLQEVLDSFLSLKELSFKDRRDRTSELEFYDALMHRPWNCLSLERLKLEGGIYDVWDREALVPGRPFGGGGWRIDRKELGRAKNIRLNYGLLRRLLRHVSALPRLSTVRAVGLTCVRNADLS</sequence>
<dbReference type="InterPro" id="IPR036047">
    <property type="entry name" value="F-box-like_dom_sf"/>
</dbReference>
<feature type="compositionally biased region" description="Basic and acidic residues" evidence="2">
    <location>
        <begin position="98"/>
        <end position="107"/>
    </location>
</feature>